<evidence type="ECO:0000256" key="1">
    <source>
        <dbReference type="ARBA" id="ARBA00004370"/>
    </source>
</evidence>
<evidence type="ECO:0000256" key="5">
    <source>
        <dbReference type="ARBA" id="ARBA00023180"/>
    </source>
</evidence>
<evidence type="ECO:0000256" key="2">
    <source>
        <dbReference type="ARBA" id="ARBA00022729"/>
    </source>
</evidence>
<dbReference type="Proteomes" id="UP001205998">
    <property type="component" value="Unassembled WGS sequence"/>
</dbReference>
<feature type="domain" description="Ig-like" evidence="7">
    <location>
        <begin position="1"/>
        <end position="104"/>
    </location>
</feature>
<keyword evidence="3" id="KW-0472">Membrane</keyword>
<dbReference type="PROSITE" id="PS50835">
    <property type="entry name" value="IG_LIKE"/>
    <property type="match status" value="1"/>
</dbReference>
<dbReference type="SMART" id="SM00406">
    <property type="entry name" value="IGv"/>
    <property type="match status" value="1"/>
</dbReference>
<keyword evidence="9" id="KW-1185">Reference proteome</keyword>
<evidence type="ECO:0000313" key="8">
    <source>
        <dbReference type="EMBL" id="KAI5607882.1"/>
    </source>
</evidence>
<dbReference type="GO" id="GO:0005102">
    <property type="term" value="F:signaling receptor binding"/>
    <property type="evidence" value="ECO:0007669"/>
    <property type="project" value="TreeGrafter"/>
</dbReference>
<keyword evidence="4" id="KW-1015">Disulfide bond</keyword>
<name>A0AAD5A283_SILAS</name>
<evidence type="ECO:0000313" key="9">
    <source>
        <dbReference type="Proteomes" id="UP001205998"/>
    </source>
</evidence>
<dbReference type="GO" id="GO:0050852">
    <property type="term" value="P:T cell receptor signaling pathway"/>
    <property type="evidence" value="ECO:0007669"/>
    <property type="project" value="TreeGrafter"/>
</dbReference>
<evidence type="ECO:0000256" key="4">
    <source>
        <dbReference type="ARBA" id="ARBA00023157"/>
    </source>
</evidence>
<dbReference type="AlphaFoldDB" id="A0AAD5A283"/>
<reference evidence="8" key="1">
    <citation type="submission" date="2018-07" db="EMBL/GenBank/DDBJ databases">
        <title>Comparative genomics of catfishes provides insights into carnivory and benthic adaptation.</title>
        <authorList>
            <person name="Zhang Y."/>
            <person name="Wang D."/>
            <person name="Peng Z."/>
            <person name="Zheng S."/>
            <person name="Shao F."/>
            <person name="Tao W."/>
        </authorList>
    </citation>
    <scope>NUCLEOTIDE SEQUENCE</scope>
    <source>
        <strain evidence="8">Chongqing</strain>
    </source>
</reference>
<keyword evidence="6" id="KW-0393">Immunoglobulin domain</keyword>
<dbReference type="GO" id="GO:1903037">
    <property type="term" value="P:regulation of leukocyte cell-cell adhesion"/>
    <property type="evidence" value="ECO:0007669"/>
    <property type="project" value="UniProtKB-ARBA"/>
</dbReference>
<gene>
    <name evidence="8" type="ORF">C0J50_9763</name>
</gene>
<accession>A0AAD5A283</accession>
<keyword evidence="5" id="KW-0325">Glycoprotein</keyword>
<sequence length="104" mass="12041">QLRVFGPDAHVVAEAGKDLILPCYIKPSTSVVKMTVRWLKQETKHMLVHLYKDHEDRNEDQAQSFRRRTSLFTEELQKGNTSLRLSDLRVSDEGEYTCFIGDES</sequence>
<dbReference type="InterPro" id="IPR050504">
    <property type="entry name" value="IgSF_BTN/MOG"/>
</dbReference>
<feature type="non-terminal residue" evidence="8">
    <location>
        <position position="104"/>
    </location>
</feature>
<dbReference type="EMBL" id="MU588746">
    <property type="protein sequence ID" value="KAI5607882.1"/>
    <property type="molecule type" value="Genomic_DNA"/>
</dbReference>
<dbReference type="InterPro" id="IPR007110">
    <property type="entry name" value="Ig-like_dom"/>
</dbReference>
<dbReference type="InterPro" id="IPR013106">
    <property type="entry name" value="Ig_V-set"/>
</dbReference>
<dbReference type="InterPro" id="IPR013783">
    <property type="entry name" value="Ig-like_fold"/>
</dbReference>
<dbReference type="PANTHER" id="PTHR24100">
    <property type="entry name" value="BUTYROPHILIN"/>
    <property type="match status" value="1"/>
</dbReference>
<evidence type="ECO:0000256" key="6">
    <source>
        <dbReference type="ARBA" id="ARBA00023319"/>
    </source>
</evidence>
<evidence type="ECO:0000259" key="7">
    <source>
        <dbReference type="PROSITE" id="PS50835"/>
    </source>
</evidence>
<dbReference type="PANTHER" id="PTHR24100:SF151">
    <property type="entry name" value="ICOS LIGAND"/>
    <property type="match status" value="1"/>
</dbReference>
<dbReference type="InterPro" id="IPR036179">
    <property type="entry name" value="Ig-like_dom_sf"/>
</dbReference>
<dbReference type="FunFam" id="2.60.40.10:FF:000142">
    <property type="entry name" value="V-set domain-containing T-cell activation inhibitor 1"/>
    <property type="match status" value="1"/>
</dbReference>
<dbReference type="Gene3D" id="2.60.40.10">
    <property type="entry name" value="Immunoglobulins"/>
    <property type="match status" value="1"/>
</dbReference>
<dbReference type="SUPFAM" id="SSF48726">
    <property type="entry name" value="Immunoglobulin"/>
    <property type="match status" value="1"/>
</dbReference>
<dbReference type="GO" id="GO:0009897">
    <property type="term" value="C:external side of plasma membrane"/>
    <property type="evidence" value="ECO:0007669"/>
    <property type="project" value="TreeGrafter"/>
</dbReference>
<proteinExistence type="predicted"/>
<keyword evidence="2" id="KW-0732">Signal</keyword>
<dbReference type="Pfam" id="PF07686">
    <property type="entry name" value="V-set"/>
    <property type="match status" value="1"/>
</dbReference>
<feature type="non-terminal residue" evidence="8">
    <location>
        <position position="1"/>
    </location>
</feature>
<comment type="caution">
    <text evidence="8">The sequence shown here is derived from an EMBL/GenBank/DDBJ whole genome shotgun (WGS) entry which is preliminary data.</text>
</comment>
<organism evidence="8 9">
    <name type="scientific">Silurus asotus</name>
    <name type="common">Amur catfish</name>
    <name type="synonym">Parasilurus asotus</name>
    <dbReference type="NCBI Taxonomy" id="30991"/>
    <lineage>
        <taxon>Eukaryota</taxon>
        <taxon>Metazoa</taxon>
        <taxon>Chordata</taxon>
        <taxon>Craniata</taxon>
        <taxon>Vertebrata</taxon>
        <taxon>Euteleostomi</taxon>
        <taxon>Actinopterygii</taxon>
        <taxon>Neopterygii</taxon>
        <taxon>Teleostei</taxon>
        <taxon>Ostariophysi</taxon>
        <taxon>Siluriformes</taxon>
        <taxon>Siluridae</taxon>
        <taxon>Silurus</taxon>
    </lineage>
</organism>
<dbReference type="GO" id="GO:0001817">
    <property type="term" value="P:regulation of cytokine production"/>
    <property type="evidence" value="ECO:0007669"/>
    <property type="project" value="TreeGrafter"/>
</dbReference>
<dbReference type="GO" id="GO:0050863">
    <property type="term" value="P:regulation of T cell activation"/>
    <property type="evidence" value="ECO:0007669"/>
    <property type="project" value="UniProtKB-ARBA"/>
</dbReference>
<evidence type="ECO:0000256" key="3">
    <source>
        <dbReference type="ARBA" id="ARBA00023136"/>
    </source>
</evidence>
<comment type="subcellular location">
    <subcellularLocation>
        <location evidence="1">Membrane</location>
    </subcellularLocation>
</comment>
<protein>
    <submittedName>
        <fullName evidence="8">Butyrophilin-like protein 10</fullName>
    </submittedName>
</protein>